<dbReference type="Proteomes" id="UP000297741">
    <property type="component" value="Unassembled WGS sequence"/>
</dbReference>
<gene>
    <name evidence="1" type="ORF">EEB11_18870</name>
</gene>
<sequence length="64" mass="7116">MLGAGLHYKDAAAGRLMTRSSPNRDAVATEFRIMVKWAAYCVAEIVCRAMMLEDEPLHPVTHRG</sequence>
<evidence type="ECO:0000313" key="2">
    <source>
        <dbReference type="Proteomes" id="UP000297741"/>
    </source>
</evidence>
<reference evidence="1 2" key="1">
    <citation type="submission" date="2018-11" db="EMBL/GenBank/DDBJ databases">
        <title>Tabrizicola sp. isolated from sediment of alpine lake.</title>
        <authorList>
            <person name="Liu Z."/>
        </authorList>
    </citation>
    <scope>NUCLEOTIDE SEQUENCE [LARGE SCALE GENOMIC DNA]</scope>
    <source>
        <strain evidence="1 2">DRYC-M-16</strain>
    </source>
</reference>
<dbReference type="EMBL" id="RPEM01000030">
    <property type="protein sequence ID" value="TGD41348.1"/>
    <property type="molecule type" value="Genomic_DNA"/>
</dbReference>
<organism evidence="1 2">
    <name type="scientific">Pseudotabrizicola sediminis</name>
    <dbReference type="NCBI Taxonomy" id="2486418"/>
    <lineage>
        <taxon>Bacteria</taxon>
        <taxon>Pseudomonadati</taxon>
        <taxon>Pseudomonadota</taxon>
        <taxon>Alphaproteobacteria</taxon>
        <taxon>Rhodobacterales</taxon>
        <taxon>Paracoccaceae</taxon>
        <taxon>Pseudotabrizicola</taxon>
    </lineage>
</organism>
<keyword evidence="2" id="KW-1185">Reference proteome</keyword>
<accession>A0ABY2KGM2</accession>
<evidence type="ECO:0000313" key="1">
    <source>
        <dbReference type="EMBL" id="TGD41348.1"/>
    </source>
</evidence>
<comment type="caution">
    <text evidence="1">The sequence shown here is derived from an EMBL/GenBank/DDBJ whole genome shotgun (WGS) entry which is preliminary data.</text>
</comment>
<protein>
    <submittedName>
        <fullName evidence="1">Uncharacterized protein</fullName>
    </submittedName>
</protein>
<proteinExistence type="predicted"/>
<name>A0ABY2KGM2_9RHOB</name>